<dbReference type="InterPro" id="IPR002314">
    <property type="entry name" value="aa-tRNA-synt_IIb"/>
</dbReference>
<evidence type="ECO:0000256" key="7">
    <source>
        <dbReference type="ARBA" id="ARBA00023146"/>
    </source>
</evidence>
<gene>
    <name evidence="13" type="ORF">GNI_090890</name>
</gene>
<evidence type="ECO:0000259" key="12">
    <source>
        <dbReference type="PROSITE" id="PS50862"/>
    </source>
</evidence>
<dbReference type="EMBL" id="AFNH02000679">
    <property type="protein sequence ID" value="EZG60246.1"/>
    <property type="molecule type" value="Genomic_DNA"/>
</dbReference>
<dbReference type="Pfam" id="PF00587">
    <property type="entry name" value="tRNA-synt_2b"/>
    <property type="match status" value="1"/>
</dbReference>
<feature type="binding site" evidence="9">
    <location>
        <position position="302"/>
    </location>
    <ligand>
        <name>L-serine</name>
        <dbReference type="ChEBI" id="CHEBI:33384"/>
    </ligand>
</feature>
<feature type="binding site" evidence="9">
    <location>
        <position position="425"/>
    </location>
    <ligand>
        <name>L-serine</name>
        <dbReference type="ChEBI" id="CHEBI:33384"/>
    </ligand>
</feature>
<feature type="binding site" evidence="10">
    <location>
        <begin position="302"/>
        <end position="304"/>
    </location>
    <ligand>
        <name>ATP</name>
        <dbReference type="ChEBI" id="CHEBI:30616"/>
    </ligand>
</feature>
<protein>
    <recommendedName>
        <fullName evidence="2">serine--tRNA ligase</fullName>
        <ecNumber evidence="2">6.1.1.11</ecNumber>
    </recommendedName>
    <alternativeName>
        <fullName evidence="8">Seryl-tRNA synthetase</fullName>
    </alternativeName>
</protein>
<dbReference type="VEuPathDB" id="CryptoDB:GNI_090890"/>
<feature type="coiled-coil region" evidence="11">
    <location>
        <begin position="76"/>
        <end position="103"/>
    </location>
</feature>
<dbReference type="OrthoDB" id="10264585at2759"/>
<dbReference type="InterPro" id="IPR015866">
    <property type="entry name" value="Ser-tRNA-synth_1_N"/>
</dbReference>
<dbReference type="Gene3D" id="3.30.930.10">
    <property type="entry name" value="Bira Bifunctional Protein, Domain 2"/>
    <property type="match status" value="1"/>
</dbReference>
<dbReference type="Proteomes" id="UP000019763">
    <property type="component" value="Unassembled WGS sequence"/>
</dbReference>
<feature type="binding site" evidence="9">
    <location>
        <position position="325"/>
    </location>
    <ligand>
        <name>L-serine</name>
        <dbReference type="ChEBI" id="CHEBI:33384"/>
    </ligand>
</feature>
<dbReference type="PROSITE" id="PS50862">
    <property type="entry name" value="AA_TRNA_LIGASE_II"/>
    <property type="match status" value="1"/>
</dbReference>
<name>A0A023B5F1_GRENI</name>
<dbReference type="GO" id="GO:0005524">
    <property type="term" value="F:ATP binding"/>
    <property type="evidence" value="ECO:0007669"/>
    <property type="project" value="UniProtKB-KW"/>
</dbReference>
<dbReference type="Gene3D" id="1.10.287.40">
    <property type="entry name" value="Serine-tRNA synthetase, tRNA binding domain"/>
    <property type="match status" value="1"/>
</dbReference>
<dbReference type="InterPro" id="IPR002317">
    <property type="entry name" value="Ser-tRNA-ligase_type_1"/>
</dbReference>
<comment type="caution">
    <text evidence="13">The sequence shown here is derived from an EMBL/GenBank/DDBJ whole genome shotgun (WGS) entry which is preliminary data.</text>
</comment>
<feature type="site" description="Important for serine binding" evidence="9">
    <location>
        <position position="427"/>
    </location>
</feature>
<dbReference type="eggNOG" id="KOG2509">
    <property type="taxonomic scope" value="Eukaryota"/>
</dbReference>
<dbReference type="RefSeq" id="XP_011130849.1">
    <property type="nucleotide sequence ID" value="XM_011132547.1"/>
</dbReference>
<dbReference type="OMA" id="GYTPCFR"/>
<dbReference type="PANTHER" id="PTHR11778">
    <property type="entry name" value="SERYL-TRNA SYNTHETASE"/>
    <property type="match status" value="1"/>
</dbReference>
<evidence type="ECO:0000256" key="6">
    <source>
        <dbReference type="ARBA" id="ARBA00022917"/>
    </source>
</evidence>
<keyword evidence="11" id="KW-0175">Coiled coil</keyword>
<dbReference type="EC" id="6.1.1.11" evidence="2"/>
<dbReference type="InterPro" id="IPR010978">
    <property type="entry name" value="tRNA-bd_arm"/>
</dbReference>
<dbReference type="AlphaFoldDB" id="A0A023B5F1"/>
<dbReference type="InterPro" id="IPR006195">
    <property type="entry name" value="aa-tRNA-synth_II"/>
</dbReference>
<feature type="binding site" evidence="10">
    <location>
        <begin position="389"/>
        <end position="392"/>
    </location>
    <ligand>
        <name>ATP</name>
        <dbReference type="ChEBI" id="CHEBI:30616"/>
    </ligand>
</feature>
<feature type="domain" description="Aminoacyl-transfer RNA synthetases class-II family profile" evidence="12">
    <location>
        <begin position="170"/>
        <end position="465"/>
    </location>
</feature>
<evidence type="ECO:0000256" key="1">
    <source>
        <dbReference type="ARBA" id="ARBA00010728"/>
    </source>
</evidence>
<keyword evidence="6" id="KW-0648">Protein biosynthesis</keyword>
<keyword evidence="7" id="KW-0030">Aminoacyl-tRNA synthetase</keyword>
<dbReference type="GO" id="GO:0006434">
    <property type="term" value="P:seryl-tRNA aminoacylation"/>
    <property type="evidence" value="ECO:0007669"/>
    <property type="project" value="InterPro"/>
</dbReference>
<keyword evidence="14" id="KW-1185">Reference proteome</keyword>
<dbReference type="GO" id="GO:0004828">
    <property type="term" value="F:serine-tRNA ligase activity"/>
    <property type="evidence" value="ECO:0007669"/>
    <property type="project" value="UniProtKB-EC"/>
</dbReference>
<feature type="binding site" evidence="9">
    <location>
        <position position="271"/>
    </location>
    <ligand>
        <name>L-serine</name>
        <dbReference type="ChEBI" id="CHEBI:33384"/>
    </ligand>
</feature>
<keyword evidence="5 10" id="KW-0067">ATP-binding</keyword>
<proteinExistence type="inferred from homology"/>
<evidence type="ECO:0000256" key="5">
    <source>
        <dbReference type="ARBA" id="ARBA00022840"/>
    </source>
</evidence>
<evidence type="ECO:0000256" key="9">
    <source>
        <dbReference type="PIRSR" id="PIRSR001529-1"/>
    </source>
</evidence>
<evidence type="ECO:0000256" key="3">
    <source>
        <dbReference type="ARBA" id="ARBA00022598"/>
    </source>
</evidence>
<dbReference type="InterPro" id="IPR042103">
    <property type="entry name" value="SerRS_1_N_sf"/>
</dbReference>
<evidence type="ECO:0000256" key="2">
    <source>
        <dbReference type="ARBA" id="ARBA00012840"/>
    </source>
</evidence>
<dbReference type="SUPFAM" id="SSF55681">
    <property type="entry name" value="Class II aaRS and biotin synthetases"/>
    <property type="match status" value="1"/>
</dbReference>
<comment type="similarity">
    <text evidence="1">Belongs to the class-II aminoacyl-tRNA synthetase family. Type-1 seryl-tRNA synthetase subfamily.</text>
</comment>
<dbReference type="CDD" id="cd00770">
    <property type="entry name" value="SerRS_core"/>
    <property type="match status" value="1"/>
</dbReference>
<feature type="binding site" evidence="10">
    <location>
        <begin position="318"/>
        <end position="321"/>
    </location>
    <ligand>
        <name>ATP</name>
        <dbReference type="ChEBI" id="CHEBI:30616"/>
    </ligand>
</feature>
<accession>A0A023B5F1</accession>
<dbReference type="SUPFAM" id="SSF46589">
    <property type="entry name" value="tRNA-binding arm"/>
    <property type="match status" value="1"/>
</dbReference>
<dbReference type="Pfam" id="PF02403">
    <property type="entry name" value="Seryl_tRNA_N"/>
    <property type="match status" value="1"/>
</dbReference>
<organism evidence="13 14">
    <name type="scientific">Gregarina niphandrodes</name>
    <name type="common">Septate eugregarine</name>
    <dbReference type="NCBI Taxonomy" id="110365"/>
    <lineage>
        <taxon>Eukaryota</taxon>
        <taxon>Sar</taxon>
        <taxon>Alveolata</taxon>
        <taxon>Apicomplexa</taxon>
        <taxon>Conoidasida</taxon>
        <taxon>Gregarinasina</taxon>
        <taxon>Eugregarinorida</taxon>
        <taxon>Gregarinidae</taxon>
        <taxon>Gregarina</taxon>
    </lineage>
</organism>
<dbReference type="InterPro" id="IPR033729">
    <property type="entry name" value="SerRS_core"/>
</dbReference>
<keyword evidence="4" id="KW-0547">Nucleotide-binding</keyword>
<dbReference type="PRINTS" id="PR00981">
    <property type="entry name" value="TRNASYNTHSER"/>
</dbReference>
<reference evidence="13" key="1">
    <citation type="submission" date="2013-12" db="EMBL/GenBank/DDBJ databases">
        <authorList>
            <person name="Omoto C.K."/>
            <person name="Sibley D."/>
            <person name="Venepally P."/>
            <person name="Hadjithomas M."/>
            <person name="Karamycheva S."/>
            <person name="Brunk B."/>
            <person name="Roos D."/>
            <person name="Caler E."/>
            <person name="Lorenzi H."/>
        </authorList>
    </citation>
    <scope>NUCLEOTIDE SEQUENCE</scope>
</reference>
<sequence length="469" mass="52534">MLDINLLREDRGGNPEVVRESEKRRGRSGSIVDKVLSLDGAWVKAQFAVDCAKRDANGAAKRIGIKKKEGACEEELVSIMAEAAELKKKIPEAEAAASKLLSERDTLMHRIGNVVHESVPTSNDEANNAVLRTWGELPKPVLARKAHHEILEALDGFDMKKANDVAGHRAYYLKGYGAMLNQALFQYGQSFLRKKGYTTIQTPYFMKRDFMTLAAELSDFNETLYKIPATTATADVKACDGKDVSGGKDVKACDSKVSDKESGEDLFLIATSEQPLCCLHANDYVEPRDVPIRYCGISTCFRKEAGSHGKDMRGIFRVHQFEKVEQFVVCDPKDSWAMQEEMIAASEEFYQTLNLPYRVVAIVSGALNDAAARKYDLEAWFPSYDDYRELVSCSNCTDYQARDLSIRLGAPKMNEREKTYVHLLNGTLCATERTMCCLIEHWQTEDGVTVPPPLIPYMDGLTFLPYKKK</sequence>
<dbReference type="FunFam" id="3.30.930.10:FF:000026">
    <property type="entry name" value="Seryl-tRNA synthetase, cytoplasmic"/>
    <property type="match status" value="1"/>
</dbReference>
<dbReference type="GeneID" id="22913263"/>
<evidence type="ECO:0000256" key="4">
    <source>
        <dbReference type="ARBA" id="ARBA00022741"/>
    </source>
</evidence>
<evidence type="ECO:0000256" key="11">
    <source>
        <dbReference type="SAM" id="Coils"/>
    </source>
</evidence>
<evidence type="ECO:0000313" key="14">
    <source>
        <dbReference type="Proteomes" id="UP000019763"/>
    </source>
</evidence>
<evidence type="ECO:0000256" key="10">
    <source>
        <dbReference type="PIRSR" id="PIRSR001529-2"/>
    </source>
</evidence>
<dbReference type="PIRSF" id="PIRSF001529">
    <property type="entry name" value="Ser-tRNA-synth_IIa"/>
    <property type="match status" value="1"/>
</dbReference>
<dbReference type="InterPro" id="IPR045864">
    <property type="entry name" value="aa-tRNA-synth_II/BPL/LPL"/>
</dbReference>
<evidence type="ECO:0000256" key="8">
    <source>
        <dbReference type="ARBA" id="ARBA00031113"/>
    </source>
</evidence>
<evidence type="ECO:0000313" key="13">
    <source>
        <dbReference type="EMBL" id="EZG60246.1"/>
    </source>
</evidence>
<keyword evidence="3 13" id="KW-0436">Ligase</keyword>